<comment type="caution">
    <text evidence="2">The sequence shown here is derived from an EMBL/GenBank/DDBJ whole genome shotgun (WGS) entry which is preliminary data.</text>
</comment>
<proteinExistence type="predicted"/>
<name>A0A5J5EYX7_9PEZI</name>
<reference evidence="2 3" key="1">
    <citation type="submission" date="2019-09" db="EMBL/GenBank/DDBJ databases">
        <title>Draft genome of the ectomycorrhizal ascomycete Sphaerosporella brunnea.</title>
        <authorList>
            <consortium name="DOE Joint Genome Institute"/>
            <person name="Benucci G.M."/>
            <person name="Marozzi G."/>
            <person name="Antonielli L."/>
            <person name="Sanchez S."/>
            <person name="Marco P."/>
            <person name="Wang X."/>
            <person name="Falini L.B."/>
            <person name="Barry K."/>
            <person name="Haridas S."/>
            <person name="Lipzen A."/>
            <person name="Labutti K."/>
            <person name="Grigoriev I.V."/>
            <person name="Murat C."/>
            <person name="Martin F."/>
            <person name="Albertini E."/>
            <person name="Donnini D."/>
            <person name="Bonito G."/>
        </authorList>
    </citation>
    <scope>NUCLEOTIDE SEQUENCE [LARGE SCALE GENOMIC DNA]</scope>
    <source>
        <strain evidence="2 3">Sb_GMNB300</strain>
    </source>
</reference>
<feature type="transmembrane region" description="Helical" evidence="1">
    <location>
        <begin position="317"/>
        <end position="338"/>
    </location>
</feature>
<evidence type="ECO:0000313" key="3">
    <source>
        <dbReference type="Proteomes" id="UP000326924"/>
    </source>
</evidence>
<dbReference type="InterPro" id="IPR018830">
    <property type="entry name" value="DUF2434"/>
</dbReference>
<feature type="transmembrane region" description="Helical" evidence="1">
    <location>
        <begin position="78"/>
        <end position="98"/>
    </location>
</feature>
<feature type="transmembrane region" description="Helical" evidence="1">
    <location>
        <begin position="206"/>
        <end position="227"/>
    </location>
</feature>
<sequence length="385" mass="43109">MATFYNGSYVEYDGHLFNETLLNEYNYTIYGNGTLSNSTGNCYLIYGPFNVVFLPNGTAINGTACSTPTKKIRTRGGVGIAFGAIFAILIVLGITALAKHGKSYLPVEKNFRLVSRRWPWYWFFVAGACGCISGLVSIDVDRDYLQGTALILQNVFYYVTLPAMLASVWEMTRHWGSLCQRRLADRDPWIFVNDETRERIEFYIPLVFYLFGFLTFFLSVLRSWTIISNGTWPLTWDAAIVAATDGRFKASSIMAALAWLTIVTSAFITLRFYPSVAHPIPPKVPICISLMLVRVAYNIAVAWEYNIGPLRPSTNPAWIYALGYAPVALAMAVMVVSARFEENEDKLIIAERRQREREADRELAAALPMKVVGSGASEGALKNRQ</sequence>
<dbReference type="InParanoid" id="A0A5J5EYX7"/>
<protein>
    <submittedName>
        <fullName evidence="2">Uncharacterized protein</fullName>
    </submittedName>
</protein>
<keyword evidence="1" id="KW-0812">Transmembrane</keyword>
<keyword evidence="1" id="KW-0472">Membrane</keyword>
<feature type="transmembrane region" description="Helical" evidence="1">
    <location>
        <begin position="150"/>
        <end position="172"/>
    </location>
</feature>
<dbReference type="Pfam" id="PF10361">
    <property type="entry name" value="DUF2434"/>
    <property type="match status" value="1"/>
</dbReference>
<accession>A0A5J5EYX7</accession>
<evidence type="ECO:0000313" key="2">
    <source>
        <dbReference type="EMBL" id="KAA8908111.1"/>
    </source>
</evidence>
<organism evidence="2 3">
    <name type="scientific">Sphaerosporella brunnea</name>
    <dbReference type="NCBI Taxonomy" id="1250544"/>
    <lineage>
        <taxon>Eukaryota</taxon>
        <taxon>Fungi</taxon>
        <taxon>Dikarya</taxon>
        <taxon>Ascomycota</taxon>
        <taxon>Pezizomycotina</taxon>
        <taxon>Pezizomycetes</taxon>
        <taxon>Pezizales</taxon>
        <taxon>Pyronemataceae</taxon>
        <taxon>Sphaerosporella</taxon>
    </lineage>
</organism>
<feature type="transmembrane region" description="Helical" evidence="1">
    <location>
        <begin position="253"/>
        <end position="273"/>
    </location>
</feature>
<dbReference type="OrthoDB" id="5308502at2759"/>
<keyword evidence="3" id="KW-1185">Reference proteome</keyword>
<evidence type="ECO:0000256" key="1">
    <source>
        <dbReference type="SAM" id="Phobius"/>
    </source>
</evidence>
<keyword evidence="1" id="KW-1133">Transmembrane helix</keyword>
<feature type="transmembrane region" description="Helical" evidence="1">
    <location>
        <begin position="119"/>
        <end position="138"/>
    </location>
</feature>
<dbReference type="Proteomes" id="UP000326924">
    <property type="component" value="Unassembled WGS sequence"/>
</dbReference>
<gene>
    <name evidence="2" type="ORF">FN846DRAFT_945951</name>
</gene>
<dbReference type="EMBL" id="VXIS01000071">
    <property type="protein sequence ID" value="KAA8908111.1"/>
    <property type="molecule type" value="Genomic_DNA"/>
</dbReference>
<dbReference type="AlphaFoldDB" id="A0A5J5EYX7"/>